<dbReference type="STRING" id="703135.A0A2A9N9Y9"/>
<reference evidence="2 3" key="1">
    <citation type="submission" date="2014-02" db="EMBL/GenBank/DDBJ databases">
        <title>Transposable element dynamics among asymbiotic and ectomycorrhizal Amanita fungi.</title>
        <authorList>
            <consortium name="DOE Joint Genome Institute"/>
            <person name="Hess J."/>
            <person name="Skrede I."/>
            <person name="Wolfe B."/>
            <person name="LaButti K."/>
            <person name="Ohm R.A."/>
            <person name="Grigoriev I.V."/>
            <person name="Pringle A."/>
        </authorList>
    </citation>
    <scope>NUCLEOTIDE SEQUENCE [LARGE SCALE GENOMIC DNA]</scope>
    <source>
        <strain evidence="2 3">SKay4041</strain>
    </source>
</reference>
<protein>
    <recommendedName>
        <fullName evidence="4">Pentacotripeptide-repeat region of PRORP domain-containing protein</fullName>
    </recommendedName>
</protein>
<dbReference type="Proteomes" id="UP000242287">
    <property type="component" value="Unassembled WGS sequence"/>
</dbReference>
<feature type="region of interest" description="Disordered" evidence="1">
    <location>
        <begin position="569"/>
        <end position="613"/>
    </location>
</feature>
<dbReference type="Gene3D" id="1.25.40.10">
    <property type="entry name" value="Tetratricopeptide repeat domain"/>
    <property type="match status" value="1"/>
</dbReference>
<dbReference type="InterPro" id="IPR011990">
    <property type="entry name" value="TPR-like_helical_dom_sf"/>
</dbReference>
<dbReference type="OrthoDB" id="185373at2759"/>
<dbReference type="EMBL" id="KZ302090">
    <property type="protein sequence ID" value="PFH47825.1"/>
    <property type="molecule type" value="Genomic_DNA"/>
</dbReference>
<evidence type="ECO:0000256" key="1">
    <source>
        <dbReference type="SAM" id="MobiDB-lite"/>
    </source>
</evidence>
<sequence length="613" mass="69596">MLPALRAFPFLIHRTLPKPTLLLLRRNFIHLPPPSQVRCYASSRHQQIVRELLSRIDYFITVNQVEENSEEDKVDAAQEKVVKYVSAQLDRAFQRLPRPHETFDHVISLLMDRQCILAAFAVYEKMLSMGILPSLELDAKMLALLVKILPNDPAIALAFDKIFTNPEFTEERLTDVLEVMLALGSPPSTIIHTVNRFLEAKGDGYTPGRRILAQAVESQVQSGNLQEAFDLLNNNDSDELDITSPVPPQAPYVALMSAISKAKPGDNSAIETVLLLMQEKGVQPDKALMNVLISREIRARSLYRTFVCYELMKTLGSQLEHVRPDGQTFASLFSALNNLYESASYKRQKHTETAPILTPRRLFYEMIAAHDAQKNDAQTSFLIQTSLLNTALRAIVFKRDYAAAYIVIRSFKIYEQGIDVKTYYAVMKHIMSRIYWEIKRRRKLVGESRWADRFLGIEAHARIHEFVVDEELGERVLAYGRQQPFDLMQIIARKEEGGGNVEEEKKTKKKAASFSKLSQKTRNKPGPRSYSTPTVKMMDGDVPVAPWIRFSPEPLERILRRAILAQLAHPARVQSEDEDEGGSDDRSWSSRISKVISEAKAEMLPSRQNGKGS</sequence>
<feature type="region of interest" description="Disordered" evidence="1">
    <location>
        <begin position="498"/>
        <end position="537"/>
    </location>
</feature>
<gene>
    <name evidence="2" type="ORF">AMATHDRAFT_66738</name>
</gene>
<organism evidence="2 3">
    <name type="scientific">Amanita thiersii Skay4041</name>
    <dbReference type="NCBI Taxonomy" id="703135"/>
    <lineage>
        <taxon>Eukaryota</taxon>
        <taxon>Fungi</taxon>
        <taxon>Dikarya</taxon>
        <taxon>Basidiomycota</taxon>
        <taxon>Agaricomycotina</taxon>
        <taxon>Agaricomycetes</taxon>
        <taxon>Agaricomycetidae</taxon>
        <taxon>Agaricales</taxon>
        <taxon>Pluteineae</taxon>
        <taxon>Amanitaceae</taxon>
        <taxon>Amanita</taxon>
    </lineage>
</organism>
<accession>A0A2A9N9Y9</accession>
<evidence type="ECO:0000313" key="3">
    <source>
        <dbReference type="Proteomes" id="UP000242287"/>
    </source>
</evidence>
<proteinExistence type="predicted"/>
<keyword evidence="3" id="KW-1185">Reference proteome</keyword>
<dbReference type="AlphaFoldDB" id="A0A2A9N9Y9"/>
<evidence type="ECO:0008006" key="4">
    <source>
        <dbReference type="Google" id="ProtNLM"/>
    </source>
</evidence>
<name>A0A2A9N9Y9_9AGAR</name>
<evidence type="ECO:0000313" key="2">
    <source>
        <dbReference type="EMBL" id="PFH47825.1"/>
    </source>
</evidence>